<sequence>MSIVSEESIKKATGKTWSYWFDYLDRINAGQFSHKEIADKLHELDGVTGWWAQTITVEYERKIGRREVGQTCEGDFQASASKTLPGTMDHVFFLWQEFVRDMDRFNHVAYDSVPQLSETQKWRYWRVNLKDGSRVSIIINQKSEGKVLLAVNQEKLTDAKAVEDWKAYWKTQLQEFHRWI</sequence>
<dbReference type="EMBL" id="JBHSJJ010000017">
    <property type="protein sequence ID" value="MFC4874361.1"/>
    <property type="molecule type" value="Genomic_DNA"/>
</dbReference>
<reference evidence="2" key="1">
    <citation type="journal article" date="2019" name="Int. J. Syst. Evol. Microbiol.">
        <title>The Global Catalogue of Microorganisms (GCM) 10K type strain sequencing project: providing services to taxonomists for standard genome sequencing and annotation.</title>
        <authorList>
            <consortium name="The Broad Institute Genomics Platform"/>
            <consortium name="The Broad Institute Genome Sequencing Center for Infectious Disease"/>
            <person name="Wu L."/>
            <person name="Ma J."/>
        </authorList>
    </citation>
    <scope>NUCLEOTIDE SEQUENCE [LARGE SCALE GENOMIC DNA]</scope>
    <source>
        <strain evidence="2">CGMCC 4.7466</strain>
    </source>
</reference>
<accession>A0ABV9T797</accession>
<organism evidence="1 2">
    <name type="scientific">Negadavirga shengliensis</name>
    <dbReference type="NCBI Taxonomy" id="1389218"/>
    <lineage>
        <taxon>Bacteria</taxon>
        <taxon>Pseudomonadati</taxon>
        <taxon>Bacteroidota</taxon>
        <taxon>Cytophagia</taxon>
        <taxon>Cytophagales</taxon>
        <taxon>Cyclobacteriaceae</taxon>
        <taxon>Negadavirga</taxon>
    </lineage>
</organism>
<proteinExistence type="predicted"/>
<dbReference type="RefSeq" id="WP_377068132.1">
    <property type="nucleotide sequence ID" value="NZ_JBHSJJ010000017.1"/>
</dbReference>
<comment type="caution">
    <text evidence="1">The sequence shown here is derived from an EMBL/GenBank/DDBJ whole genome shotgun (WGS) entry which is preliminary data.</text>
</comment>
<evidence type="ECO:0008006" key="3">
    <source>
        <dbReference type="Google" id="ProtNLM"/>
    </source>
</evidence>
<evidence type="ECO:0000313" key="1">
    <source>
        <dbReference type="EMBL" id="MFC4874361.1"/>
    </source>
</evidence>
<protein>
    <recommendedName>
        <fullName evidence="3">DUF4287 domain-containing protein</fullName>
    </recommendedName>
</protein>
<name>A0ABV9T797_9BACT</name>
<gene>
    <name evidence="1" type="ORF">ACFPFU_21840</name>
</gene>
<keyword evidence="2" id="KW-1185">Reference proteome</keyword>
<evidence type="ECO:0000313" key="2">
    <source>
        <dbReference type="Proteomes" id="UP001595818"/>
    </source>
</evidence>
<dbReference type="Proteomes" id="UP001595818">
    <property type="component" value="Unassembled WGS sequence"/>
</dbReference>